<dbReference type="GO" id="GO:0003988">
    <property type="term" value="F:acetyl-CoA C-acyltransferase activity"/>
    <property type="evidence" value="ECO:0007669"/>
    <property type="project" value="UniProtKB-ARBA"/>
</dbReference>
<accession>A0A371XK47</accession>
<comment type="caution">
    <text evidence="3">The sequence shown here is derived from an EMBL/GenBank/DDBJ whole genome shotgun (WGS) entry which is preliminary data.</text>
</comment>
<dbReference type="InterPro" id="IPR055140">
    <property type="entry name" value="Thiolase_C_2"/>
</dbReference>
<dbReference type="InterPro" id="IPR016039">
    <property type="entry name" value="Thiolase-like"/>
</dbReference>
<evidence type="ECO:0000259" key="1">
    <source>
        <dbReference type="Pfam" id="PF00108"/>
    </source>
</evidence>
<dbReference type="InterPro" id="IPR002155">
    <property type="entry name" value="Thiolase"/>
</dbReference>
<dbReference type="PANTHER" id="PTHR42870:SF1">
    <property type="entry name" value="NON-SPECIFIC LIPID-TRANSFER PROTEIN-LIKE 2"/>
    <property type="match status" value="1"/>
</dbReference>
<dbReference type="Pfam" id="PF22691">
    <property type="entry name" value="Thiolase_C_1"/>
    <property type="match status" value="1"/>
</dbReference>
<evidence type="ECO:0000313" key="4">
    <source>
        <dbReference type="Proteomes" id="UP000262379"/>
    </source>
</evidence>
<dbReference type="Proteomes" id="UP000262379">
    <property type="component" value="Unassembled WGS sequence"/>
</dbReference>
<dbReference type="PIRSF" id="PIRSF000429">
    <property type="entry name" value="Ac-CoA_Ac_transf"/>
    <property type="match status" value="1"/>
</dbReference>
<dbReference type="Pfam" id="PF00108">
    <property type="entry name" value="Thiolase_N"/>
    <property type="match status" value="1"/>
</dbReference>
<dbReference type="CDD" id="cd00829">
    <property type="entry name" value="SCP-x_thiolase"/>
    <property type="match status" value="1"/>
</dbReference>
<dbReference type="InterPro" id="IPR020616">
    <property type="entry name" value="Thiolase_N"/>
</dbReference>
<dbReference type="SUPFAM" id="SSF53901">
    <property type="entry name" value="Thiolase-like"/>
    <property type="match status" value="2"/>
</dbReference>
<dbReference type="RefSeq" id="WP_116622034.1">
    <property type="nucleotide sequence ID" value="NZ_QURN01000001.1"/>
</dbReference>
<evidence type="ECO:0000259" key="2">
    <source>
        <dbReference type="Pfam" id="PF22691"/>
    </source>
</evidence>
<keyword evidence="4" id="KW-1185">Reference proteome</keyword>
<reference evidence="4" key="1">
    <citation type="submission" date="2018-08" db="EMBL/GenBank/DDBJ databases">
        <authorList>
            <person name="Im W.T."/>
        </authorList>
    </citation>
    <scope>NUCLEOTIDE SEQUENCE [LARGE SCALE GENOMIC DNA]</scope>
    <source>
        <strain evidence="4">LA-28</strain>
    </source>
</reference>
<gene>
    <name evidence="3" type="ORF">DY251_01365</name>
</gene>
<feature type="domain" description="Thiolase C-terminal" evidence="2">
    <location>
        <begin position="241"/>
        <end position="384"/>
    </location>
</feature>
<dbReference type="Gene3D" id="3.40.47.10">
    <property type="match status" value="1"/>
</dbReference>
<proteinExistence type="predicted"/>
<dbReference type="EMBL" id="QURN01000001">
    <property type="protein sequence ID" value="RFC69414.1"/>
    <property type="molecule type" value="Genomic_DNA"/>
</dbReference>
<dbReference type="PANTHER" id="PTHR42870">
    <property type="entry name" value="ACETYL-COA C-ACETYLTRANSFERASE"/>
    <property type="match status" value="1"/>
</dbReference>
<protein>
    <submittedName>
        <fullName evidence="3">Thiolase</fullName>
    </submittedName>
</protein>
<sequence>MPSQLTRTPVYIVGAAETPLGKVADQSEFSMVALAAQEALAEAGLKLRDVDALFTNYMGEEGSVQLGEYLGIQPRYAESSDMGGSSFEFFVHHAITAIVTGRCEVALIGYASRQRSRRNRKRAAATLDGSLAAQFETPYGIHFPIGHYALSAARYMHQYGAKPEHLAEVACAARQWASLNPKAFVRDALTIDEVMASPLLCDPLRKLDCCLVTDGGGAIVIARADRAADAVKTPVRILGAGESHVQWHVAQCPDLTITPGVASGRDAFGMAGITPQDVDVFEPYDNFTHAVLLYLEDLGFCAKGEAPDFIAGGRLRPGGGLPSMTSGGGLSYCHPGALGILLLIEAVRQLRGEAGARQVPDASIAVAHGTGGLAFSTASTVVLARD</sequence>
<feature type="domain" description="Thiolase N-terminal" evidence="1">
    <location>
        <begin position="10"/>
        <end position="224"/>
    </location>
</feature>
<dbReference type="NCBIfam" id="NF004811">
    <property type="entry name" value="PRK06158.1"/>
    <property type="match status" value="1"/>
</dbReference>
<evidence type="ECO:0000313" key="3">
    <source>
        <dbReference type="EMBL" id="RFC69414.1"/>
    </source>
</evidence>
<organism evidence="3 4">
    <name type="scientific">Mesorhizobium denitrificans</name>
    <dbReference type="NCBI Taxonomy" id="2294114"/>
    <lineage>
        <taxon>Bacteria</taxon>
        <taxon>Pseudomonadati</taxon>
        <taxon>Pseudomonadota</taxon>
        <taxon>Alphaproteobacteria</taxon>
        <taxon>Hyphomicrobiales</taxon>
        <taxon>Phyllobacteriaceae</taxon>
        <taxon>Mesorhizobium</taxon>
    </lineage>
</organism>
<name>A0A371XK47_9HYPH</name>
<dbReference type="AlphaFoldDB" id="A0A371XK47"/>